<dbReference type="InterPro" id="IPR050845">
    <property type="entry name" value="Cu-binding_ET"/>
</dbReference>
<organism evidence="5 6">
    <name type="scientific">Methylocaldum szegediense</name>
    <dbReference type="NCBI Taxonomy" id="73780"/>
    <lineage>
        <taxon>Bacteria</taxon>
        <taxon>Pseudomonadati</taxon>
        <taxon>Pseudomonadota</taxon>
        <taxon>Gammaproteobacteria</taxon>
        <taxon>Methylococcales</taxon>
        <taxon>Methylococcaceae</taxon>
        <taxon>Methylocaldum</taxon>
    </lineage>
</organism>
<dbReference type="EMBL" id="OX458333">
    <property type="protein sequence ID" value="CAI8879947.1"/>
    <property type="molecule type" value="Genomic_DNA"/>
</dbReference>
<feature type="domain" description="EfeO-type cupredoxin-like" evidence="4">
    <location>
        <begin position="25"/>
        <end position="131"/>
    </location>
</feature>
<dbReference type="PROSITE" id="PS00079">
    <property type="entry name" value="MULTICOPPER_OXIDASE1"/>
    <property type="match status" value="1"/>
</dbReference>
<dbReference type="PANTHER" id="PTHR38439:SF3">
    <property type="entry name" value="COPPER-RESISTANT CUPROPROTEIN COPI"/>
    <property type="match status" value="1"/>
</dbReference>
<gene>
    <name evidence="5" type="ORF">MSZNOR_3040</name>
</gene>
<keyword evidence="2" id="KW-0186">Copper</keyword>
<evidence type="ECO:0000256" key="2">
    <source>
        <dbReference type="ARBA" id="ARBA00023008"/>
    </source>
</evidence>
<dbReference type="InterPro" id="IPR028096">
    <property type="entry name" value="EfeO_Cupredoxin"/>
</dbReference>
<dbReference type="RefSeq" id="WP_026611172.1">
    <property type="nucleotide sequence ID" value="NZ_OX458333.1"/>
</dbReference>
<keyword evidence="6" id="KW-1185">Reference proteome</keyword>
<proteinExistence type="predicted"/>
<dbReference type="PANTHER" id="PTHR38439">
    <property type="entry name" value="AURACYANIN-B"/>
    <property type="match status" value="1"/>
</dbReference>
<evidence type="ECO:0000259" key="4">
    <source>
        <dbReference type="Pfam" id="PF13473"/>
    </source>
</evidence>
<dbReference type="InterPro" id="IPR008972">
    <property type="entry name" value="Cupredoxin"/>
</dbReference>
<protein>
    <recommendedName>
        <fullName evidence="4">EfeO-type cupredoxin-like domain-containing protein</fullName>
    </recommendedName>
</protein>
<keyword evidence="1" id="KW-0479">Metal-binding</keyword>
<reference evidence="5 6" key="1">
    <citation type="submission" date="2023-03" db="EMBL/GenBank/DDBJ databases">
        <authorList>
            <person name="Pearce D."/>
        </authorList>
    </citation>
    <scope>NUCLEOTIDE SEQUENCE [LARGE SCALE GENOMIC DNA]</scope>
    <source>
        <strain evidence="5">Msz</strain>
    </source>
</reference>
<feature type="chain" id="PRO_5045201672" description="EfeO-type cupredoxin-like domain-containing protein" evidence="3">
    <location>
        <begin position="30"/>
        <end position="133"/>
    </location>
</feature>
<dbReference type="InterPro" id="IPR033138">
    <property type="entry name" value="Cu_oxidase_CS"/>
</dbReference>
<dbReference type="Proteomes" id="UP001162030">
    <property type="component" value="Chromosome"/>
</dbReference>
<dbReference type="SUPFAM" id="SSF49503">
    <property type="entry name" value="Cupredoxins"/>
    <property type="match status" value="1"/>
</dbReference>
<accession>A0ABN8X7V5</accession>
<dbReference type="InterPro" id="IPR028871">
    <property type="entry name" value="BlueCu_1_BS"/>
</dbReference>
<feature type="signal peptide" evidence="3">
    <location>
        <begin position="1"/>
        <end position="29"/>
    </location>
</feature>
<evidence type="ECO:0000256" key="1">
    <source>
        <dbReference type="ARBA" id="ARBA00022723"/>
    </source>
</evidence>
<dbReference type="Gene3D" id="2.60.40.420">
    <property type="entry name" value="Cupredoxins - blue copper proteins"/>
    <property type="match status" value="1"/>
</dbReference>
<dbReference type="Pfam" id="PF13473">
    <property type="entry name" value="Cupredoxin_1"/>
    <property type="match status" value="1"/>
</dbReference>
<sequence>MEGFKFKNFWRSVITVAAVGLLGLCAACASSSSSSKKSATVPIELRIVATEFKYEPNVLEVPAGVPVSLLIDNSRAATEHGLTLVEFGVRLEVRAGEVARKTVVFDRSGEYEFICDLPGHKEAGMKGKLLVKG</sequence>
<keyword evidence="3" id="KW-0732">Signal</keyword>
<evidence type="ECO:0000313" key="6">
    <source>
        <dbReference type="Proteomes" id="UP001162030"/>
    </source>
</evidence>
<dbReference type="PROSITE" id="PS00196">
    <property type="entry name" value="COPPER_BLUE"/>
    <property type="match status" value="1"/>
</dbReference>
<evidence type="ECO:0000256" key="3">
    <source>
        <dbReference type="SAM" id="SignalP"/>
    </source>
</evidence>
<evidence type="ECO:0000313" key="5">
    <source>
        <dbReference type="EMBL" id="CAI8879947.1"/>
    </source>
</evidence>
<name>A0ABN8X7V5_9GAMM</name>